<evidence type="ECO:0000313" key="1">
    <source>
        <dbReference type="EMBL" id="PQD93708.1"/>
    </source>
</evidence>
<protein>
    <submittedName>
        <fullName evidence="1">Uncharacterized protein</fullName>
    </submittedName>
</protein>
<dbReference type="EMBL" id="PKOZ01000026">
    <property type="protein sequence ID" value="PQD93708.1"/>
    <property type="molecule type" value="Genomic_DNA"/>
</dbReference>
<dbReference type="Proteomes" id="UP000239663">
    <property type="component" value="Unassembled WGS sequence"/>
</dbReference>
<dbReference type="RefSeq" id="WP_104850930.1">
    <property type="nucleotide sequence ID" value="NZ_PKOZ01000026.1"/>
</dbReference>
<name>A0A2S7MVC7_9BACI</name>
<accession>A0A2S7MVC7</accession>
<sequence length="104" mass="11942">MDSKRGLQEQSALRQFNKEAAYSLSLNIQKSDSPENIRLAERIIQVSELDYKGITGLVNIYLHENPALTNEEVAAKVLRELSNFHPNQFIKKLSKRMNTRKRGV</sequence>
<proteinExistence type="predicted"/>
<evidence type="ECO:0000313" key="2">
    <source>
        <dbReference type="Proteomes" id="UP000239663"/>
    </source>
</evidence>
<organism evidence="1 2">
    <name type="scientific">Pradoshia eiseniae</name>
    <dbReference type="NCBI Taxonomy" id="2064768"/>
    <lineage>
        <taxon>Bacteria</taxon>
        <taxon>Bacillati</taxon>
        <taxon>Bacillota</taxon>
        <taxon>Bacilli</taxon>
        <taxon>Bacillales</taxon>
        <taxon>Bacillaceae</taxon>
        <taxon>Pradoshia</taxon>
    </lineage>
</organism>
<keyword evidence="2" id="KW-1185">Reference proteome</keyword>
<dbReference type="AlphaFoldDB" id="A0A2S7MVC7"/>
<dbReference type="OrthoDB" id="9860995at2"/>
<comment type="caution">
    <text evidence="1">The sequence shown here is derived from an EMBL/GenBank/DDBJ whole genome shotgun (WGS) entry which is preliminary data.</text>
</comment>
<reference evidence="1 2" key="1">
    <citation type="submission" date="2017-12" db="EMBL/GenBank/DDBJ databases">
        <title>Taxonomic description and draft genome of Pradoshia cofamensis Gen. nov., sp. nov., a thermotolerant bacillale isolated from anterior gut of earthworm Eisenia fetida.</title>
        <authorList>
            <person name="Saha T."/>
            <person name="Chakraborty R."/>
        </authorList>
    </citation>
    <scope>NUCLEOTIDE SEQUENCE [LARGE SCALE GENOMIC DNA]</scope>
    <source>
        <strain evidence="1 2">EAG3</strain>
    </source>
</reference>
<gene>
    <name evidence="1" type="ORF">CYL18_18435</name>
</gene>